<feature type="repeat" description="ANK" evidence="3">
    <location>
        <begin position="238"/>
        <end position="270"/>
    </location>
</feature>
<evidence type="ECO:0000256" key="4">
    <source>
        <dbReference type="SAM" id="Coils"/>
    </source>
</evidence>
<dbReference type="InterPro" id="IPR002110">
    <property type="entry name" value="Ankyrin_rpt"/>
</dbReference>
<dbReference type="EnsemblMetazoa" id="XM_008206714">
    <property type="protein sequence ID" value="XP_008204936"/>
    <property type="gene ID" value="LOC103315846"/>
</dbReference>
<reference evidence="5" key="1">
    <citation type="submission" date="2021-01" db="UniProtKB">
        <authorList>
            <consortium name="EnsemblMetazoa"/>
        </authorList>
    </citation>
    <scope>IDENTIFICATION</scope>
</reference>
<dbReference type="InParanoid" id="A0A7M7H5A7"/>
<dbReference type="AlphaFoldDB" id="A0A7M7H5A7"/>
<dbReference type="KEGG" id="nvi:103315846"/>
<evidence type="ECO:0000313" key="5">
    <source>
        <dbReference type="EnsemblMetazoa" id="XP_008204936"/>
    </source>
</evidence>
<feature type="repeat" description="ANK" evidence="3">
    <location>
        <begin position="73"/>
        <end position="105"/>
    </location>
</feature>
<dbReference type="PROSITE" id="PS50297">
    <property type="entry name" value="ANK_REP_REGION"/>
    <property type="match status" value="4"/>
</dbReference>
<keyword evidence="4" id="KW-0175">Coiled coil</keyword>
<dbReference type="PRINTS" id="PR01415">
    <property type="entry name" value="ANKYRIN"/>
</dbReference>
<accession>A0A7M7H5A7</accession>
<proteinExistence type="predicted"/>
<dbReference type="GeneID" id="103315846"/>
<evidence type="ECO:0008006" key="7">
    <source>
        <dbReference type="Google" id="ProtNLM"/>
    </source>
</evidence>
<dbReference type="SMR" id="A0A7M7H5A7"/>
<dbReference type="Pfam" id="PF13637">
    <property type="entry name" value="Ank_4"/>
    <property type="match status" value="1"/>
</dbReference>
<sequence length="433" mass="48632">MCSTMWFVTHKKFNRITDLLIRSGVIDVTLPIGRSRIYDRQATLLHLAAGSGKLCRVKLLLQHGADLNAKDSKNKSVLHYAITCKNVAVTDYLVSAGADVNARDRQGLSVLHYAILSGSNEVIDILIQNGADLEAVDERGWSAMHIAVLVLSTGSNIFIDHDGVSLDTRNILNLRPTRVAIDLTRERIVCMLLDHGANINMKTQEGHFPLFYAVITGHRNMVKLLISKGAGLNNQTVDGETALIAACQRGLSKIVEILLCNHADVALKSKHGAIALSSVGQDDQTAQVIVRHIAKLKAGKQLVDENSLKAIRLNEELQRYYDKCESELERMKNEKIEESCNMSYYYILSKNLEKIASLAKNYDVVKAFEKDEFRDKYPIYAKELETKFTEAMARRNFSHNMEHCLRNTLSNFHVPDVAIKNIVSYLRFEDFNV</sequence>
<keyword evidence="6" id="KW-1185">Reference proteome</keyword>
<keyword evidence="2 3" id="KW-0040">ANK repeat</keyword>
<evidence type="ECO:0000313" key="6">
    <source>
        <dbReference type="Proteomes" id="UP000002358"/>
    </source>
</evidence>
<dbReference type="InterPro" id="IPR036770">
    <property type="entry name" value="Ankyrin_rpt-contain_sf"/>
</dbReference>
<name>A0A7M7H5A7_NASVI</name>
<dbReference type="Pfam" id="PF12796">
    <property type="entry name" value="Ank_2"/>
    <property type="match status" value="2"/>
</dbReference>
<keyword evidence="1" id="KW-0677">Repeat</keyword>
<dbReference type="Gene3D" id="1.25.40.20">
    <property type="entry name" value="Ankyrin repeat-containing domain"/>
    <property type="match status" value="2"/>
</dbReference>
<feature type="coiled-coil region" evidence="4">
    <location>
        <begin position="310"/>
        <end position="341"/>
    </location>
</feature>
<dbReference type="SUPFAM" id="SSF48403">
    <property type="entry name" value="Ankyrin repeat"/>
    <property type="match status" value="1"/>
</dbReference>
<feature type="repeat" description="ANK" evidence="3">
    <location>
        <begin position="205"/>
        <end position="237"/>
    </location>
</feature>
<dbReference type="RefSeq" id="XP_008204936.2">
    <property type="nucleotide sequence ID" value="XM_008206714.2"/>
</dbReference>
<dbReference type="PROSITE" id="PS50088">
    <property type="entry name" value="ANK_REPEAT"/>
    <property type="match status" value="5"/>
</dbReference>
<dbReference type="SMART" id="SM00248">
    <property type="entry name" value="ANK"/>
    <property type="match status" value="6"/>
</dbReference>
<dbReference type="Proteomes" id="UP000002358">
    <property type="component" value="Chromosome 5"/>
</dbReference>
<feature type="repeat" description="ANK" evidence="3">
    <location>
        <begin position="106"/>
        <end position="138"/>
    </location>
</feature>
<evidence type="ECO:0000256" key="3">
    <source>
        <dbReference type="PROSITE-ProRule" id="PRU00023"/>
    </source>
</evidence>
<evidence type="ECO:0000256" key="2">
    <source>
        <dbReference type="ARBA" id="ARBA00023043"/>
    </source>
</evidence>
<dbReference type="OrthoDB" id="539213at2759"/>
<feature type="repeat" description="ANK" evidence="3">
    <location>
        <begin position="40"/>
        <end position="72"/>
    </location>
</feature>
<dbReference type="PANTHER" id="PTHR24126">
    <property type="entry name" value="ANKYRIN REPEAT, PH AND SEC7 DOMAIN CONTAINING PROTEIN SECG-RELATED"/>
    <property type="match status" value="1"/>
</dbReference>
<protein>
    <recommendedName>
        <fullName evidence="7">Ankyrin repeat protein</fullName>
    </recommendedName>
</protein>
<evidence type="ECO:0000256" key="1">
    <source>
        <dbReference type="ARBA" id="ARBA00022737"/>
    </source>
</evidence>
<organism evidence="5 6">
    <name type="scientific">Nasonia vitripennis</name>
    <name type="common">Parasitic wasp</name>
    <dbReference type="NCBI Taxonomy" id="7425"/>
    <lineage>
        <taxon>Eukaryota</taxon>
        <taxon>Metazoa</taxon>
        <taxon>Ecdysozoa</taxon>
        <taxon>Arthropoda</taxon>
        <taxon>Hexapoda</taxon>
        <taxon>Insecta</taxon>
        <taxon>Pterygota</taxon>
        <taxon>Neoptera</taxon>
        <taxon>Endopterygota</taxon>
        <taxon>Hymenoptera</taxon>
        <taxon>Apocrita</taxon>
        <taxon>Proctotrupomorpha</taxon>
        <taxon>Chalcidoidea</taxon>
        <taxon>Pteromalidae</taxon>
        <taxon>Pteromalinae</taxon>
        <taxon>Nasonia</taxon>
    </lineage>
</organism>